<organism evidence="5 6">
    <name type="scientific">Anaeramoeba ignava</name>
    <name type="common">Anaerobic marine amoeba</name>
    <dbReference type="NCBI Taxonomy" id="1746090"/>
    <lineage>
        <taxon>Eukaryota</taxon>
        <taxon>Metamonada</taxon>
        <taxon>Anaeramoebidae</taxon>
        <taxon>Anaeramoeba</taxon>
    </lineage>
</organism>
<evidence type="ECO:0000256" key="1">
    <source>
        <dbReference type="ARBA" id="ARBA00022658"/>
    </source>
</evidence>
<dbReference type="GO" id="GO:0007265">
    <property type="term" value="P:Ras protein signal transduction"/>
    <property type="evidence" value="ECO:0007669"/>
    <property type="project" value="TreeGrafter"/>
</dbReference>
<evidence type="ECO:0000313" key="6">
    <source>
        <dbReference type="Proteomes" id="UP001149090"/>
    </source>
</evidence>
<gene>
    <name evidence="5" type="ORF">M0811_05443</name>
</gene>
<dbReference type="GO" id="GO:0005886">
    <property type="term" value="C:plasma membrane"/>
    <property type="evidence" value="ECO:0007669"/>
    <property type="project" value="TreeGrafter"/>
</dbReference>
<evidence type="ECO:0000259" key="4">
    <source>
        <dbReference type="PROSITE" id="PS50212"/>
    </source>
</evidence>
<dbReference type="PANTHER" id="PTHR23113:SF366">
    <property type="entry name" value="RAS GUANINE NUCLEOTIDE EXCHANGE FACTOR R"/>
    <property type="match status" value="1"/>
</dbReference>
<dbReference type="InterPro" id="IPR019804">
    <property type="entry name" value="Ras_G-nucl-exch_fac_CS"/>
</dbReference>
<dbReference type="PROSITE" id="PS50212">
    <property type="entry name" value="RASGEF_NTER"/>
    <property type="match status" value="1"/>
</dbReference>
<evidence type="ECO:0000313" key="5">
    <source>
        <dbReference type="EMBL" id="KAJ5077753.1"/>
    </source>
</evidence>
<dbReference type="InterPro" id="IPR000651">
    <property type="entry name" value="Ras-like_Gua-exchang_fac_N"/>
</dbReference>
<sequence>MDTFLMTYQSFTTPTKLLHKLIERYNVPNHLDLEEREFEKLKKAVKLRVCTVLKVWIKRHFKDFSQRLLREVYDFINTSLPTDGLLQMAKMLRAEISKHLDGKEDMTQVGMTQTEMDPKVPKNIFSPKLSIFDIDEEELARQQTLIEFRIYSKIQPTELLNLAWSKPHLKHRAPNVMELISKFNILSRWVTTCIVTTKKIRDRVKMFQRFIKLGECFRAINNFNGLMAILSGLNDSSVYRLKFTREEIPRRDKTTLQDLDTLMSTESSYKVYRETLSKSAICVPYLGVFLTDLTFIEEGNRDYLANLINFSKRKLICDVIFSVQRFQRNSYSIRPVHQIITLFEKLDPLSTQKCYELSLEIEPRGKERADIL</sequence>
<dbReference type="PROSITE" id="PS00720">
    <property type="entry name" value="RASGEF"/>
    <property type="match status" value="1"/>
</dbReference>
<keyword evidence="6" id="KW-1185">Reference proteome</keyword>
<reference evidence="5" key="1">
    <citation type="submission" date="2022-10" db="EMBL/GenBank/DDBJ databases">
        <title>Novel sulphate-reducing endosymbionts in the free-living metamonad Anaeramoeba.</title>
        <authorList>
            <person name="Jerlstrom-Hultqvist J."/>
            <person name="Cepicka I."/>
            <person name="Gallot-Lavallee L."/>
            <person name="Salas-Leiva D."/>
            <person name="Curtis B.A."/>
            <person name="Zahonova K."/>
            <person name="Pipaliya S."/>
            <person name="Dacks J."/>
            <person name="Roger A.J."/>
        </authorList>
    </citation>
    <scope>NUCLEOTIDE SEQUENCE</scope>
    <source>
        <strain evidence="5">BMAN</strain>
    </source>
</reference>
<dbReference type="Pfam" id="PF00617">
    <property type="entry name" value="RasGEF"/>
    <property type="match status" value="1"/>
</dbReference>
<evidence type="ECO:0000256" key="2">
    <source>
        <dbReference type="PROSITE-ProRule" id="PRU00168"/>
    </source>
</evidence>
<name>A0A9Q0LUM3_ANAIG</name>
<evidence type="ECO:0000259" key="3">
    <source>
        <dbReference type="PROSITE" id="PS50009"/>
    </source>
</evidence>
<dbReference type="Proteomes" id="UP001149090">
    <property type="component" value="Unassembled WGS sequence"/>
</dbReference>
<dbReference type="EMBL" id="JAPDFW010000056">
    <property type="protein sequence ID" value="KAJ5077753.1"/>
    <property type="molecule type" value="Genomic_DNA"/>
</dbReference>
<protein>
    <submittedName>
        <fullName evidence="5">Ras guanine nucleotide exchange factor i-related</fullName>
    </submittedName>
</protein>
<dbReference type="SUPFAM" id="SSF48366">
    <property type="entry name" value="Ras GEF"/>
    <property type="match status" value="1"/>
</dbReference>
<dbReference type="PANTHER" id="PTHR23113">
    <property type="entry name" value="GUANINE NUCLEOTIDE EXCHANGE FACTOR"/>
    <property type="match status" value="1"/>
</dbReference>
<dbReference type="InterPro" id="IPR001895">
    <property type="entry name" value="RASGEF_cat_dom"/>
</dbReference>
<dbReference type="Gene3D" id="1.10.840.10">
    <property type="entry name" value="Ras guanine-nucleotide exchange factors catalytic domain"/>
    <property type="match status" value="1"/>
</dbReference>
<feature type="domain" description="N-terminal Ras-GEF" evidence="4">
    <location>
        <begin position="1"/>
        <end position="100"/>
    </location>
</feature>
<feature type="domain" description="Ras-GEF" evidence="3">
    <location>
        <begin position="135"/>
        <end position="364"/>
    </location>
</feature>
<dbReference type="AlphaFoldDB" id="A0A9Q0LUM3"/>
<dbReference type="PROSITE" id="PS50009">
    <property type="entry name" value="RASGEF_CAT"/>
    <property type="match status" value="1"/>
</dbReference>
<dbReference type="GO" id="GO:0005085">
    <property type="term" value="F:guanyl-nucleotide exchange factor activity"/>
    <property type="evidence" value="ECO:0007669"/>
    <property type="project" value="UniProtKB-KW"/>
</dbReference>
<accession>A0A9Q0LUM3</accession>
<keyword evidence="1 2" id="KW-0344">Guanine-nucleotide releasing factor</keyword>
<dbReference type="CDD" id="cd00155">
    <property type="entry name" value="RasGEF"/>
    <property type="match status" value="1"/>
</dbReference>
<dbReference type="Gene3D" id="1.20.870.10">
    <property type="entry name" value="Son of sevenless (SoS) protein Chain: S domain 1"/>
    <property type="match status" value="1"/>
</dbReference>
<dbReference type="CDD" id="cd06224">
    <property type="entry name" value="REM"/>
    <property type="match status" value="1"/>
</dbReference>
<dbReference type="SMART" id="SM00147">
    <property type="entry name" value="RasGEF"/>
    <property type="match status" value="1"/>
</dbReference>
<proteinExistence type="predicted"/>
<dbReference type="OrthoDB" id="546434at2759"/>
<dbReference type="Pfam" id="PF00618">
    <property type="entry name" value="RasGEF_N"/>
    <property type="match status" value="1"/>
</dbReference>
<comment type="caution">
    <text evidence="5">The sequence shown here is derived from an EMBL/GenBank/DDBJ whole genome shotgun (WGS) entry which is preliminary data.</text>
</comment>
<dbReference type="OMA" id="SECKAYV"/>
<dbReference type="InterPro" id="IPR023578">
    <property type="entry name" value="Ras_GEF_dom_sf"/>
</dbReference>
<dbReference type="InterPro" id="IPR036964">
    <property type="entry name" value="RASGEF_cat_dom_sf"/>
</dbReference>
<dbReference type="InterPro" id="IPR008937">
    <property type="entry name" value="Ras-like_GEF"/>
</dbReference>